<dbReference type="Proteomes" id="UP000030004">
    <property type="component" value="Unassembled WGS sequence"/>
</dbReference>
<dbReference type="OrthoDB" id="9802898at2"/>
<name>A0A0A0EFC2_9RHOB</name>
<evidence type="ECO:0000256" key="2">
    <source>
        <dbReference type="ARBA" id="ARBA00023239"/>
    </source>
</evidence>
<dbReference type="Gene3D" id="3.90.226.10">
    <property type="entry name" value="2-enoyl-CoA Hydratase, Chain A, domain 1"/>
    <property type="match status" value="1"/>
</dbReference>
<comment type="caution">
    <text evidence="4">The sequence shown here is derived from an EMBL/GenBank/DDBJ whole genome shotgun (WGS) entry which is preliminary data.</text>
</comment>
<dbReference type="InterPro" id="IPR001753">
    <property type="entry name" value="Enoyl-CoA_hydra/iso"/>
</dbReference>
<keyword evidence="2" id="KW-0456">Lyase</keyword>
<dbReference type="InterPro" id="IPR018376">
    <property type="entry name" value="Enoyl-CoA_hyd/isom_CS"/>
</dbReference>
<reference evidence="4 5" key="1">
    <citation type="journal article" date="2015" name="Antonie Van Leeuwenhoek">
        <title>Pseudooceanicola atlanticus gen. nov. sp. nov., isolated from surface seawater of the Atlantic Ocean and reclassification of Oceanicola batsensis, Oceanicola marinus, Oceanicola nitratireducens, Oceanicola nanhaiensis, Oceanicola antarcticus and Oceanicola flagellatus, as Pseudooceanicola batsensis comb. nov., Pseudooceanicola marinus comb. nov., Pseudooceanicola nitratireducens comb. nov., Pseudooceanicola nanhaiensis comb. nov., Pseudooceanicola antarcticus comb. nov., and Pseudooceanicola flagellatus comb. nov.</title>
        <authorList>
            <person name="Lai Q."/>
            <person name="Li G."/>
            <person name="Liu X."/>
            <person name="Du Y."/>
            <person name="Sun F."/>
            <person name="Shao Z."/>
        </authorList>
    </citation>
    <scope>NUCLEOTIDE SEQUENCE [LARGE SCALE GENOMIC DNA]</scope>
    <source>
        <strain evidence="4 5">22II-s11g</strain>
    </source>
</reference>
<dbReference type="InterPro" id="IPR029045">
    <property type="entry name" value="ClpP/crotonase-like_dom_sf"/>
</dbReference>
<dbReference type="CDD" id="cd06558">
    <property type="entry name" value="crotonase-like"/>
    <property type="match status" value="1"/>
</dbReference>
<dbReference type="STRING" id="1461694.ATO9_09975"/>
<dbReference type="Pfam" id="PF00378">
    <property type="entry name" value="ECH_1"/>
    <property type="match status" value="1"/>
</dbReference>
<dbReference type="PANTHER" id="PTHR11941:SF54">
    <property type="entry name" value="ENOYL-COA HYDRATASE, MITOCHONDRIAL"/>
    <property type="match status" value="1"/>
</dbReference>
<dbReference type="InterPro" id="IPR014748">
    <property type="entry name" value="Enoyl-CoA_hydra_C"/>
</dbReference>
<dbReference type="GO" id="GO:0006635">
    <property type="term" value="P:fatty acid beta-oxidation"/>
    <property type="evidence" value="ECO:0007669"/>
    <property type="project" value="TreeGrafter"/>
</dbReference>
<dbReference type="EMBL" id="AQQX01000003">
    <property type="protein sequence ID" value="KGM49010.1"/>
    <property type="molecule type" value="Genomic_DNA"/>
</dbReference>
<comment type="similarity">
    <text evidence="1 3">Belongs to the enoyl-CoA hydratase/isomerase family.</text>
</comment>
<dbReference type="Gene3D" id="1.10.12.10">
    <property type="entry name" value="Lyase 2-enoyl-coa Hydratase, Chain A, domain 2"/>
    <property type="match status" value="1"/>
</dbReference>
<accession>A0A0A0EFC2</accession>
<gene>
    <name evidence="4" type="ORF">ATO9_09975</name>
</gene>
<dbReference type="PANTHER" id="PTHR11941">
    <property type="entry name" value="ENOYL-COA HYDRATASE-RELATED"/>
    <property type="match status" value="1"/>
</dbReference>
<evidence type="ECO:0000313" key="5">
    <source>
        <dbReference type="Proteomes" id="UP000030004"/>
    </source>
</evidence>
<dbReference type="FunFam" id="3.90.226.10:FF:000009">
    <property type="entry name" value="Carnitinyl-CoA dehydratase"/>
    <property type="match status" value="1"/>
</dbReference>
<dbReference type="SUPFAM" id="SSF52096">
    <property type="entry name" value="ClpP/crotonase"/>
    <property type="match status" value="1"/>
</dbReference>
<organism evidence="4 5">
    <name type="scientific">Pseudooceanicola atlanticus</name>
    <dbReference type="NCBI Taxonomy" id="1461694"/>
    <lineage>
        <taxon>Bacteria</taxon>
        <taxon>Pseudomonadati</taxon>
        <taxon>Pseudomonadota</taxon>
        <taxon>Alphaproteobacteria</taxon>
        <taxon>Rhodobacterales</taxon>
        <taxon>Paracoccaceae</taxon>
        <taxon>Pseudooceanicola</taxon>
    </lineage>
</organism>
<dbReference type="RefSeq" id="WP_043747923.1">
    <property type="nucleotide sequence ID" value="NZ_AQQX01000003.1"/>
</dbReference>
<keyword evidence="5" id="KW-1185">Reference proteome</keyword>
<evidence type="ECO:0000256" key="3">
    <source>
        <dbReference type="RuleBase" id="RU003707"/>
    </source>
</evidence>
<protein>
    <submittedName>
        <fullName evidence="4">Crotonase</fullName>
    </submittedName>
</protein>
<dbReference type="AlphaFoldDB" id="A0A0A0EFC2"/>
<dbReference type="PROSITE" id="PS00166">
    <property type="entry name" value="ENOYL_COA_HYDRATASE"/>
    <property type="match status" value="1"/>
</dbReference>
<dbReference type="GO" id="GO:0016836">
    <property type="term" value="F:hydro-lyase activity"/>
    <property type="evidence" value="ECO:0007669"/>
    <property type="project" value="UniProtKB-ARBA"/>
</dbReference>
<evidence type="ECO:0000256" key="1">
    <source>
        <dbReference type="ARBA" id="ARBA00005254"/>
    </source>
</evidence>
<dbReference type="eggNOG" id="COG1024">
    <property type="taxonomic scope" value="Bacteria"/>
</dbReference>
<sequence length="265" mass="28843">MYEYETLLVERRDNGVAIVTLNRPDRMNTLGGTMKPDLWDLFQNKLLEDRDLRCVILIGAGDKAFCAGADIKERAANKLPLAEYYAKQKYTHDLTLLIENFERPVIGAINGYALGGGMEIALSTDIRIAADHAKMGLPEVNLGAFPAAGGTQRMPRLVGAPLAKELMFTGRHIDAAEALSHGLVNKVVPGAQLMDAALELADRIAEKPPLSVSFIKGAVNTGLQVGLEAGLQYERLNAAIVLQSEDRSEGMKAFVEKRKPVFRGV</sequence>
<evidence type="ECO:0000313" key="4">
    <source>
        <dbReference type="EMBL" id="KGM49010.1"/>
    </source>
</evidence>
<dbReference type="FunFam" id="1.10.12.10:FF:000001">
    <property type="entry name" value="Probable enoyl-CoA hydratase, mitochondrial"/>
    <property type="match status" value="1"/>
</dbReference>
<proteinExistence type="inferred from homology"/>